<keyword evidence="1" id="KW-0732">Signal</keyword>
<feature type="signal peptide" evidence="1">
    <location>
        <begin position="1"/>
        <end position="21"/>
    </location>
</feature>
<keyword evidence="3" id="KW-1185">Reference proteome</keyword>
<reference evidence="2 3" key="1">
    <citation type="submission" date="2015-09" db="EMBL/GenBank/DDBJ databases">
        <title>Trachymyrmex zeteki WGS genome.</title>
        <authorList>
            <person name="Nygaard S."/>
            <person name="Hu H."/>
            <person name="Boomsma J."/>
            <person name="Zhang G."/>
        </authorList>
    </citation>
    <scope>NUCLEOTIDE SEQUENCE [LARGE SCALE GENOMIC DNA]</scope>
    <source>
        <strain evidence="2">Tzet28-1</strain>
        <tissue evidence="2">Whole body</tissue>
    </source>
</reference>
<organism evidence="2 3">
    <name type="scientific">Mycetomoellerius zeteki</name>
    <dbReference type="NCBI Taxonomy" id="64791"/>
    <lineage>
        <taxon>Eukaryota</taxon>
        <taxon>Metazoa</taxon>
        <taxon>Ecdysozoa</taxon>
        <taxon>Arthropoda</taxon>
        <taxon>Hexapoda</taxon>
        <taxon>Insecta</taxon>
        <taxon>Pterygota</taxon>
        <taxon>Neoptera</taxon>
        <taxon>Endopterygota</taxon>
        <taxon>Hymenoptera</taxon>
        <taxon>Apocrita</taxon>
        <taxon>Aculeata</taxon>
        <taxon>Formicoidea</taxon>
        <taxon>Formicidae</taxon>
        <taxon>Myrmicinae</taxon>
        <taxon>Mycetomoellerius</taxon>
    </lineage>
</organism>
<gene>
    <name evidence="2" type="ORF">ALC60_08182</name>
</gene>
<dbReference type="Proteomes" id="UP000075809">
    <property type="component" value="Unassembled WGS sequence"/>
</dbReference>
<sequence length="281" mass="32722">MVRHAKRLIGMLLLRPRCINCAATTLEYTMHFDPSHTTLFGVVAYVASAKWVNLIYRGGNMYVDIDDETPTPLRFLGSVKIVSIMFVPEVQPFLARNVLHEERLLLFDAMEYLCLKPGQHVFENFTNYLIARQSTPISGYSVCTIKRCASQMRAVAREVFILRGVCSVIKRTGKRRQRVFRRYGKPPRRKKVDRHEKRRTTSKSQSIRYLFSTLISIVFNRDDRFVERLRRSCSHKAAFRRQETKSEVSRVCSELSVHPQMCNVNTRTNIFDFVCRFVAAK</sequence>
<evidence type="ECO:0000313" key="3">
    <source>
        <dbReference type="Proteomes" id="UP000075809"/>
    </source>
</evidence>
<dbReference type="EMBL" id="KQ982658">
    <property type="protein sequence ID" value="KYQ52688.1"/>
    <property type="molecule type" value="Genomic_DNA"/>
</dbReference>
<proteinExistence type="predicted"/>
<evidence type="ECO:0000313" key="2">
    <source>
        <dbReference type="EMBL" id="KYQ52688.1"/>
    </source>
</evidence>
<feature type="chain" id="PRO_5007591482" evidence="1">
    <location>
        <begin position="22"/>
        <end position="281"/>
    </location>
</feature>
<dbReference type="AlphaFoldDB" id="A0A151WXU1"/>
<accession>A0A151WXU1</accession>
<name>A0A151WXU1_9HYME</name>
<evidence type="ECO:0000256" key="1">
    <source>
        <dbReference type="SAM" id="SignalP"/>
    </source>
</evidence>
<protein>
    <submittedName>
        <fullName evidence="2">Uncharacterized protein</fullName>
    </submittedName>
</protein>